<dbReference type="AlphaFoldDB" id="A0A183SF50"/>
<keyword evidence="2" id="KW-1185">Reference proteome</keyword>
<evidence type="ECO:0000313" key="3">
    <source>
        <dbReference type="WBParaSite" id="SSLN_0000294301-mRNA-1"/>
    </source>
</evidence>
<organism evidence="3">
    <name type="scientific">Schistocephalus solidus</name>
    <name type="common">Tapeworm</name>
    <dbReference type="NCBI Taxonomy" id="70667"/>
    <lineage>
        <taxon>Eukaryota</taxon>
        <taxon>Metazoa</taxon>
        <taxon>Spiralia</taxon>
        <taxon>Lophotrochozoa</taxon>
        <taxon>Platyhelminthes</taxon>
        <taxon>Cestoda</taxon>
        <taxon>Eucestoda</taxon>
        <taxon>Diphyllobothriidea</taxon>
        <taxon>Diphyllobothriidae</taxon>
        <taxon>Schistocephalus</taxon>
    </lineage>
</organism>
<proteinExistence type="predicted"/>
<dbReference type="Proteomes" id="UP000275846">
    <property type="component" value="Unassembled WGS sequence"/>
</dbReference>
<dbReference type="OrthoDB" id="10029313at2759"/>
<reference evidence="3" key="1">
    <citation type="submission" date="2016-06" db="UniProtKB">
        <authorList>
            <consortium name="WormBaseParasite"/>
        </authorList>
    </citation>
    <scope>IDENTIFICATION</scope>
</reference>
<name>A0A183SF50_SCHSO</name>
<protein>
    <submittedName>
        <fullName evidence="3">ABC transporter substrate-binding protein</fullName>
    </submittedName>
</protein>
<dbReference type="EMBL" id="UYSU01032355">
    <property type="protein sequence ID" value="VDL89233.1"/>
    <property type="molecule type" value="Genomic_DNA"/>
</dbReference>
<dbReference type="WBParaSite" id="SSLN_0000294301-mRNA-1">
    <property type="protein sequence ID" value="SSLN_0000294301-mRNA-1"/>
    <property type="gene ID" value="SSLN_0000294301"/>
</dbReference>
<reference evidence="1 2" key="2">
    <citation type="submission" date="2018-11" db="EMBL/GenBank/DDBJ databases">
        <authorList>
            <consortium name="Pathogen Informatics"/>
        </authorList>
    </citation>
    <scope>NUCLEOTIDE SEQUENCE [LARGE SCALE GENOMIC DNA]</scope>
    <source>
        <strain evidence="1 2">NST_G2</strain>
    </source>
</reference>
<accession>A0A183SF50</accession>
<gene>
    <name evidence="1" type="ORF">SSLN_LOCUS2848</name>
</gene>
<sequence>MDKYDNVSKAKGIFSDIEAYTLLAKDPTKKQAAAIKKKGNELARLKVISSADSKCMTLGDPRIARAYGLPKVYKPDVPLRIIVPMIGSPTYNIAKWL</sequence>
<evidence type="ECO:0000313" key="2">
    <source>
        <dbReference type="Proteomes" id="UP000275846"/>
    </source>
</evidence>
<evidence type="ECO:0000313" key="1">
    <source>
        <dbReference type="EMBL" id="VDL89233.1"/>
    </source>
</evidence>